<proteinExistence type="predicted"/>
<protein>
    <submittedName>
        <fullName evidence="1">Uncharacterized protein</fullName>
    </submittedName>
</protein>
<name>A0A0C9TAE1_SPHS4</name>
<reference evidence="1 2" key="1">
    <citation type="submission" date="2014-06" db="EMBL/GenBank/DDBJ databases">
        <title>Evolutionary Origins and Diversification of the Mycorrhizal Mutualists.</title>
        <authorList>
            <consortium name="DOE Joint Genome Institute"/>
            <consortium name="Mycorrhizal Genomics Consortium"/>
            <person name="Kohler A."/>
            <person name="Kuo A."/>
            <person name="Nagy L.G."/>
            <person name="Floudas D."/>
            <person name="Copeland A."/>
            <person name="Barry K.W."/>
            <person name="Cichocki N."/>
            <person name="Veneault-Fourrey C."/>
            <person name="LaButti K."/>
            <person name="Lindquist E.A."/>
            <person name="Lipzen A."/>
            <person name="Lundell T."/>
            <person name="Morin E."/>
            <person name="Murat C."/>
            <person name="Riley R."/>
            <person name="Ohm R."/>
            <person name="Sun H."/>
            <person name="Tunlid A."/>
            <person name="Henrissat B."/>
            <person name="Grigoriev I.V."/>
            <person name="Hibbett D.S."/>
            <person name="Martin F."/>
        </authorList>
    </citation>
    <scope>NUCLEOTIDE SEQUENCE [LARGE SCALE GENOMIC DNA]</scope>
    <source>
        <strain evidence="1 2">SS14</strain>
    </source>
</reference>
<evidence type="ECO:0000313" key="1">
    <source>
        <dbReference type="EMBL" id="KIJ26058.1"/>
    </source>
</evidence>
<dbReference type="OrthoDB" id="3238562at2759"/>
<dbReference type="EMBL" id="KN837386">
    <property type="protein sequence ID" value="KIJ26058.1"/>
    <property type="molecule type" value="Genomic_DNA"/>
</dbReference>
<dbReference type="HOGENOM" id="CLU_1533529_0_0_1"/>
<dbReference type="Proteomes" id="UP000054279">
    <property type="component" value="Unassembled WGS sequence"/>
</dbReference>
<organism evidence="1 2">
    <name type="scientific">Sphaerobolus stellatus (strain SS14)</name>
    <dbReference type="NCBI Taxonomy" id="990650"/>
    <lineage>
        <taxon>Eukaryota</taxon>
        <taxon>Fungi</taxon>
        <taxon>Dikarya</taxon>
        <taxon>Basidiomycota</taxon>
        <taxon>Agaricomycotina</taxon>
        <taxon>Agaricomycetes</taxon>
        <taxon>Phallomycetidae</taxon>
        <taxon>Geastrales</taxon>
        <taxon>Sphaerobolaceae</taxon>
        <taxon>Sphaerobolus</taxon>
    </lineage>
</organism>
<accession>A0A0C9TAE1</accession>
<keyword evidence="2" id="KW-1185">Reference proteome</keyword>
<gene>
    <name evidence="1" type="ORF">M422DRAFT_55690</name>
</gene>
<sequence length="175" mass="19443">MEMALRTFSVYPHMNSGNSALSPSAGHLAIDNLKAGNDIYILLQMVLHGPFTFTPPHSRLLLNYLRLGENHCTRNRTHQVAFLHDRESIVQGGKKGQASIYHLSLSKPVQRISHGGAADIQAVTVDIEFLSAYSMKDFSFIVTGSASQNKPTVKVWTAKSLSYFAWHFRSLSVQV</sequence>
<dbReference type="AlphaFoldDB" id="A0A0C9TAE1"/>
<evidence type="ECO:0000313" key="2">
    <source>
        <dbReference type="Proteomes" id="UP000054279"/>
    </source>
</evidence>